<feature type="region of interest" description="Disordered" evidence="1">
    <location>
        <begin position="23"/>
        <end position="52"/>
    </location>
</feature>
<keyword evidence="3" id="KW-1185">Reference proteome</keyword>
<organism evidence="2 3">
    <name type="scientific">Halobacillus campisalis</name>
    <dbReference type="NCBI Taxonomy" id="435909"/>
    <lineage>
        <taxon>Bacteria</taxon>
        <taxon>Bacillati</taxon>
        <taxon>Bacillota</taxon>
        <taxon>Bacilli</taxon>
        <taxon>Bacillales</taxon>
        <taxon>Bacillaceae</taxon>
        <taxon>Halobacillus</taxon>
    </lineage>
</organism>
<evidence type="ECO:0000313" key="2">
    <source>
        <dbReference type="EMBL" id="MFC7320212.1"/>
    </source>
</evidence>
<sequence length="52" mass="5973">MKNWLLKLGTILFAMSLLAACGGEDQEDNDTEEDMEQEDMEDSESEEEEEED</sequence>
<gene>
    <name evidence="2" type="ORF">ACFQMN_04930</name>
</gene>
<evidence type="ECO:0000256" key="1">
    <source>
        <dbReference type="SAM" id="MobiDB-lite"/>
    </source>
</evidence>
<name>A0ABW2K274_9BACI</name>
<dbReference type="Proteomes" id="UP001596494">
    <property type="component" value="Unassembled WGS sequence"/>
</dbReference>
<dbReference type="EMBL" id="JBHTBY010000004">
    <property type="protein sequence ID" value="MFC7320212.1"/>
    <property type="molecule type" value="Genomic_DNA"/>
</dbReference>
<dbReference type="RefSeq" id="WP_289217107.1">
    <property type="nucleotide sequence ID" value="NZ_JAPVRC010000012.1"/>
</dbReference>
<reference evidence="3" key="1">
    <citation type="journal article" date="2019" name="Int. J. Syst. Evol. Microbiol.">
        <title>The Global Catalogue of Microorganisms (GCM) 10K type strain sequencing project: providing services to taxonomists for standard genome sequencing and annotation.</title>
        <authorList>
            <consortium name="The Broad Institute Genomics Platform"/>
            <consortium name="The Broad Institute Genome Sequencing Center for Infectious Disease"/>
            <person name="Wu L."/>
            <person name="Ma J."/>
        </authorList>
    </citation>
    <scope>NUCLEOTIDE SEQUENCE [LARGE SCALE GENOMIC DNA]</scope>
    <source>
        <strain evidence="3">CCUG 73951</strain>
    </source>
</reference>
<comment type="caution">
    <text evidence="2">The sequence shown here is derived from an EMBL/GenBank/DDBJ whole genome shotgun (WGS) entry which is preliminary data.</text>
</comment>
<dbReference type="PROSITE" id="PS51257">
    <property type="entry name" value="PROKAR_LIPOPROTEIN"/>
    <property type="match status" value="1"/>
</dbReference>
<evidence type="ECO:0000313" key="3">
    <source>
        <dbReference type="Proteomes" id="UP001596494"/>
    </source>
</evidence>
<feature type="compositionally biased region" description="Acidic residues" evidence="1">
    <location>
        <begin position="24"/>
        <end position="52"/>
    </location>
</feature>
<accession>A0ABW2K274</accession>
<protein>
    <recommendedName>
        <fullName evidence="4">Lipoprotein</fullName>
    </recommendedName>
</protein>
<evidence type="ECO:0008006" key="4">
    <source>
        <dbReference type="Google" id="ProtNLM"/>
    </source>
</evidence>
<proteinExistence type="predicted"/>